<dbReference type="EMBL" id="CM001223">
    <property type="protein sequence ID" value="AES81369.1"/>
    <property type="molecule type" value="Genomic_DNA"/>
</dbReference>
<dbReference type="HOGENOM" id="CLU_3071753_0_0_1"/>
<dbReference type="EnsemblPlants" id="AES81369">
    <property type="protein sequence ID" value="AES81369"/>
    <property type="gene ID" value="MTR_7g092010"/>
</dbReference>
<evidence type="ECO:0000313" key="1">
    <source>
        <dbReference type="EMBL" id="AES81369.1"/>
    </source>
</evidence>
<name>G7KTJ1_MEDTR</name>
<evidence type="ECO:0000313" key="3">
    <source>
        <dbReference type="Proteomes" id="UP000002051"/>
    </source>
</evidence>
<sequence length="53" mass="6415">MLVFSKILIDKKLAMKLGYEIRYEYDTALIRRYGKISKIKIRYGWDTLINKIM</sequence>
<proteinExistence type="predicted"/>
<keyword evidence="3" id="KW-1185">Reference proteome</keyword>
<reference evidence="1 3" key="1">
    <citation type="journal article" date="2011" name="Nature">
        <title>The Medicago genome provides insight into the evolution of rhizobial symbioses.</title>
        <authorList>
            <person name="Young N.D."/>
            <person name="Debelle F."/>
            <person name="Oldroyd G.E."/>
            <person name="Geurts R."/>
            <person name="Cannon S.B."/>
            <person name="Udvardi M.K."/>
            <person name="Benedito V.A."/>
            <person name="Mayer K.F."/>
            <person name="Gouzy J."/>
            <person name="Schoof H."/>
            <person name="Van de Peer Y."/>
            <person name="Proost S."/>
            <person name="Cook D.R."/>
            <person name="Meyers B.C."/>
            <person name="Spannagl M."/>
            <person name="Cheung F."/>
            <person name="De Mita S."/>
            <person name="Krishnakumar V."/>
            <person name="Gundlach H."/>
            <person name="Zhou S."/>
            <person name="Mudge J."/>
            <person name="Bharti A.K."/>
            <person name="Murray J.D."/>
            <person name="Naoumkina M.A."/>
            <person name="Rosen B."/>
            <person name="Silverstein K.A."/>
            <person name="Tang H."/>
            <person name="Rombauts S."/>
            <person name="Zhao P.X."/>
            <person name="Zhou P."/>
            <person name="Barbe V."/>
            <person name="Bardou P."/>
            <person name="Bechner M."/>
            <person name="Bellec A."/>
            <person name="Berger A."/>
            <person name="Berges H."/>
            <person name="Bidwell S."/>
            <person name="Bisseling T."/>
            <person name="Choisne N."/>
            <person name="Couloux A."/>
            <person name="Denny R."/>
            <person name="Deshpande S."/>
            <person name="Dai X."/>
            <person name="Doyle J.J."/>
            <person name="Dudez A.M."/>
            <person name="Farmer A.D."/>
            <person name="Fouteau S."/>
            <person name="Franken C."/>
            <person name="Gibelin C."/>
            <person name="Gish J."/>
            <person name="Goldstein S."/>
            <person name="Gonzalez A.J."/>
            <person name="Green P.J."/>
            <person name="Hallab A."/>
            <person name="Hartog M."/>
            <person name="Hua A."/>
            <person name="Humphray S.J."/>
            <person name="Jeong D.H."/>
            <person name="Jing Y."/>
            <person name="Jocker A."/>
            <person name="Kenton S.M."/>
            <person name="Kim D.J."/>
            <person name="Klee K."/>
            <person name="Lai H."/>
            <person name="Lang C."/>
            <person name="Lin S."/>
            <person name="Macmil S.L."/>
            <person name="Magdelenat G."/>
            <person name="Matthews L."/>
            <person name="McCorrison J."/>
            <person name="Monaghan E.L."/>
            <person name="Mun J.H."/>
            <person name="Najar F.Z."/>
            <person name="Nicholson C."/>
            <person name="Noirot C."/>
            <person name="O'Bleness M."/>
            <person name="Paule C.R."/>
            <person name="Poulain J."/>
            <person name="Prion F."/>
            <person name="Qin B."/>
            <person name="Qu C."/>
            <person name="Retzel E.F."/>
            <person name="Riddle C."/>
            <person name="Sallet E."/>
            <person name="Samain S."/>
            <person name="Samson N."/>
            <person name="Sanders I."/>
            <person name="Saurat O."/>
            <person name="Scarpelli C."/>
            <person name="Schiex T."/>
            <person name="Segurens B."/>
            <person name="Severin A.J."/>
            <person name="Sherrier D.J."/>
            <person name="Shi R."/>
            <person name="Sims S."/>
            <person name="Singer S.R."/>
            <person name="Sinharoy S."/>
            <person name="Sterck L."/>
            <person name="Viollet A."/>
            <person name="Wang B.B."/>
            <person name="Wang K."/>
            <person name="Wang M."/>
            <person name="Wang X."/>
            <person name="Warfsmann J."/>
            <person name="Weissenbach J."/>
            <person name="White D.D."/>
            <person name="White J.D."/>
            <person name="Wiley G.B."/>
            <person name="Wincker P."/>
            <person name="Xing Y."/>
            <person name="Yang L."/>
            <person name="Yao Z."/>
            <person name="Ying F."/>
            <person name="Zhai J."/>
            <person name="Zhou L."/>
            <person name="Zuber A."/>
            <person name="Denarie J."/>
            <person name="Dixon R.A."/>
            <person name="May G.D."/>
            <person name="Schwartz D.C."/>
            <person name="Rogers J."/>
            <person name="Quetier F."/>
            <person name="Town C.D."/>
            <person name="Roe B.A."/>
        </authorList>
    </citation>
    <scope>NUCLEOTIDE SEQUENCE [LARGE SCALE GENOMIC DNA]</scope>
    <source>
        <strain evidence="1">A17</strain>
        <strain evidence="2 3">cv. Jemalong A17</strain>
    </source>
</reference>
<gene>
    <name evidence="1" type="ordered locus">MTR_7g092010</name>
</gene>
<dbReference type="Proteomes" id="UP000002051">
    <property type="component" value="Unassembled WGS sequence"/>
</dbReference>
<accession>G7KTJ1</accession>
<dbReference type="PaxDb" id="3880-AES81369"/>
<dbReference type="AlphaFoldDB" id="G7KTJ1"/>
<protein>
    <submittedName>
        <fullName evidence="1 2">Uncharacterized protein</fullName>
    </submittedName>
</protein>
<organism evidence="1 3">
    <name type="scientific">Medicago truncatula</name>
    <name type="common">Barrel medic</name>
    <name type="synonym">Medicago tribuloides</name>
    <dbReference type="NCBI Taxonomy" id="3880"/>
    <lineage>
        <taxon>Eukaryota</taxon>
        <taxon>Viridiplantae</taxon>
        <taxon>Streptophyta</taxon>
        <taxon>Embryophyta</taxon>
        <taxon>Tracheophyta</taxon>
        <taxon>Spermatophyta</taxon>
        <taxon>Magnoliopsida</taxon>
        <taxon>eudicotyledons</taxon>
        <taxon>Gunneridae</taxon>
        <taxon>Pentapetalae</taxon>
        <taxon>rosids</taxon>
        <taxon>fabids</taxon>
        <taxon>Fabales</taxon>
        <taxon>Fabaceae</taxon>
        <taxon>Papilionoideae</taxon>
        <taxon>50 kb inversion clade</taxon>
        <taxon>NPAAA clade</taxon>
        <taxon>Hologalegina</taxon>
        <taxon>IRL clade</taxon>
        <taxon>Trifolieae</taxon>
        <taxon>Medicago</taxon>
    </lineage>
</organism>
<reference evidence="1 3" key="2">
    <citation type="journal article" date="2014" name="BMC Genomics">
        <title>An improved genome release (version Mt4.0) for the model legume Medicago truncatula.</title>
        <authorList>
            <person name="Tang H."/>
            <person name="Krishnakumar V."/>
            <person name="Bidwell S."/>
            <person name="Rosen B."/>
            <person name="Chan A."/>
            <person name="Zhou S."/>
            <person name="Gentzbittel L."/>
            <person name="Childs K.L."/>
            <person name="Yandell M."/>
            <person name="Gundlach H."/>
            <person name="Mayer K.F."/>
            <person name="Schwartz D.C."/>
            <person name="Town C.D."/>
        </authorList>
    </citation>
    <scope>GENOME REANNOTATION</scope>
    <source>
        <strain evidence="2 3">cv. Jemalong A17</strain>
    </source>
</reference>
<reference evidence="2" key="3">
    <citation type="submission" date="2015-04" db="UniProtKB">
        <authorList>
            <consortium name="EnsemblPlants"/>
        </authorList>
    </citation>
    <scope>IDENTIFICATION</scope>
    <source>
        <strain evidence="2">cv. Jemalong A17</strain>
    </source>
</reference>
<evidence type="ECO:0000313" key="2">
    <source>
        <dbReference type="EnsemblPlants" id="AES81369"/>
    </source>
</evidence>